<name>A0A6A5Z8B3_9PLEO</name>
<gene>
    <name evidence="1" type="ORF">BDV96DRAFT_687454</name>
</gene>
<evidence type="ECO:0000313" key="1">
    <source>
        <dbReference type="EMBL" id="KAF2115535.1"/>
    </source>
</evidence>
<protein>
    <submittedName>
        <fullName evidence="1">Uncharacterized protein</fullName>
    </submittedName>
</protein>
<organism evidence="1 2">
    <name type="scientific">Lophiotrema nucula</name>
    <dbReference type="NCBI Taxonomy" id="690887"/>
    <lineage>
        <taxon>Eukaryota</taxon>
        <taxon>Fungi</taxon>
        <taxon>Dikarya</taxon>
        <taxon>Ascomycota</taxon>
        <taxon>Pezizomycotina</taxon>
        <taxon>Dothideomycetes</taxon>
        <taxon>Pleosporomycetidae</taxon>
        <taxon>Pleosporales</taxon>
        <taxon>Lophiotremataceae</taxon>
        <taxon>Lophiotrema</taxon>
    </lineage>
</organism>
<accession>A0A6A5Z8B3</accession>
<dbReference type="Proteomes" id="UP000799770">
    <property type="component" value="Unassembled WGS sequence"/>
</dbReference>
<keyword evidence="2" id="KW-1185">Reference proteome</keyword>
<dbReference type="EMBL" id="ML977323">
    <property type="protein sequence ID" value="KAF2115535.1"/>
    <property type="molecule type" value="Genomic_DNA"/>
</dbReference>
<reference evidence="1" key="1">
    <citation type="journal article" date="2020" name="Stud. Mycol.">
        <title>101 Dothideomycetes genomes: a test case for predicting lifestyles and emergence of pathogens.</title>
        <authorList>
            <person name="Haridas S."/>
            <person name="Albert R."/>
            <person name="Binder M."/>
            <person name="Bloem J."/>
            <person name="Labutti K."/>
            <person name="Salamov A."/>
            <person name="Andreopoulos B."/>
            <person name="Baker S."/>
            <person name="Barry K."/>
            <person name="Bills G."/>
            <person name="Bluhm B."/>
            <person name="Cannon C."/>
            <person name="Castanera R."/>
            <person name="Culley D."/>
            <person name="Daum C."/>
            <person name="Ezra D."/>
            <person name="Gonzalez J."/>
            <person name="Henrissat B."/>
            <person name="Kuo A."/>
            <person name="Liang C."/>
            <person name="Lipzen A."/>
            <person name="Lutzoni F."/>
            <person name="Magnuson J."/>
            <person name="Mondo S."/>
            <person name="Nolan M."/>
            <person name="Ohm R."/>
            <person name="Pangilinan J."/>
            <person name="Park H.-J."/>
            <person name="Ramirez L."/>
            <person name="Alfaro M."/>
            <person name="Sun H."/>
            <person name="Tritt A."/>
            <person name="Yoshinaga Y."/>
            <person name="Zwiers L.-H."/>
            <person name="Turgeon B."/>
            <person name="Goodwin S."/>
            <person name="Spatafora J."/>
            <person name="Crous P."/>
            <person name="Grigoriev I."/>
        </authorList>
    </citation>
    <scope>NUCLEOTIDE SEQUENCE</scope>
    <source>
        <strain evidence="1">CBS 627.86</strain>
    </source>
</reference>
<dbReference type="OrthoDB" id="5413280at2759"/>
<proteinExistence type="predicted"/>
<sequence>MIPTRSRPPQYRGYTDDIAINYRDVRQRSARDSSLYGGDFDDRPNKLRSRQLTWSGKSQYFDVTIGKLLVTLPEATAQFREFNDRFNSEIEHVRRYADTSMIDTLWEIRLDLKPKSARRGSRKEEEEDIAVMEEYWNTSRQLRRAWVRLERALMVTSEGTNATVSPERRAVKEAEDKSSIERTVPKLKISSSQCLDLLTQARKKYSQFEPLLKELNFLGQIVKEWTVFTSAGGDIDDDEDREDD</sequence>
<dbReference type="AlphaFoldDB" id="A0A6A5Z8B3"/>
<evidence type="ECO:0000313" key="2">
    <source>
        <dbReference type="Proteomes" id="UP000799770"/>
    </source>
</evidence>